<proteinExistence type="predicted"/>
<accession>A0ABR1SQV3</accession>
<keyword evidence="2" id="KW-1185">Reference proteome</keyword>
<dbReference type="EMBL" id="JAQQWL010000018">
    <property type="protein sequence ID" value="KAK8036707.1"/>
    <property type="molecule type" value="Genomic_DNA"/>
</dbReference>
<organism evidence="1 2">
    <name type="scientific">Apiospora phragmitis</name>
    <dbReference type="NCBI Taxonomy" id="2905665"/>
    <lineage>
        <taxon>Eukaryota</taxon>
        <taxon>Fungi</taxon>
        <taxon>Dikarya</taxon>
        <taxon>Ascomycota</taxon>
        <taxon>Pezizomycotina</taxon>
        <taxon>Sordariomycetes</taxon>
        <taxon>Xylariomycetidae</taxon>
        <taxon>Amphisphaeriales</taxon>
        <taxon>Apiosporaceae</taxon>
        <taxon>Apiospora</taxon>
    </lineage>
</organism>
<comment type="caution">
    <text evidence="1">The sequence shown here is derived from an EMBL/GenBank/DDBJ whole genome shotgun (WGS) entry which is preliminary data.</text>
</comment>
<evidence type="ECO:0000313" key="1">
    <source>
        <dbReference type="EMBL" id="KAK8036707.1"/>
    </source>
</evidence>
<dbReference type="RefSeq" id="XP_066707525.1">
    <property type="nucleotide sequence ID" value="XM_066866611.1"/>
</dbReference>
<name>A0ABR1SQV3_9PEZI</name>
<sequence>MPFGASPKKAPKFDIPERIALRQSVLFKVTLLAYGYTFISRGTVQAFIEDLGHEAAPRCVRARVSGRY</sequence>
<dbReference type="GeneID" id="92099676"/>
<reference evidence="1 2" key="1">
    <citation type="submission" date="2023-01" db="EMBL/GenBank/DDBJ databases">
        <title>Analysis of 21 Apiospora genomes using comparative genomics revels a genus with tremendous synthesis potential of carbohydrate active enzymes and secondary metabolites.</title>
        <authorList>
            <person name="Sorensen T."/>
        </authorList>
    </citation>
    <scope>NUCLEOTIDE SEQUENCE [LARGE SCALE GENOMIC DNA]</scope>
    <source>
        <strain evidence="1 2">CBS 135458</strain>
    </source>
</reference>
<dbReference type="Proteomes" id="UP001480595">
    <property type="component" value="Unassembled WGS sequence"/>
</dbReference>
<gene>
    <name evidence="1" type="ORF">PG994_015204</name>
</gene>
<evidence type="ECO:0008006" key="3">
    <source>
        <dbReference type="Google" id="ProtNLM"/>
    </source>
</evidence>
<evidence type="ECO:0000313" key="2">
    <source>
        <dbReference type="Proteomes" id="UP001480595"/>
    </source>
</evidence>
<protein>
    <recommendedName>
        <fullName evidence="3">Integrase</fullName>
    </recommendedName>
</protein>